<protein>
    <submittedName>
        <fullName evidence="3">Uncharacterized protein</fullName>
    </submittedName>
</protein>
<evidence type="ECO:0000313" key="3">
    <source>
        <dbReference type="EMBL" id="KAK3271631.1"/>
    </source>
</evidence>
<gene>
    <name evidence="3" type="ORF">CYMTET_20035</name>
</gene>
<feature type="coiled-coil region" evidence="1">
    <location>
        <begin position="13"/>
        <end position="43"/>
    </location>
</feature>
<sequence length="108" mass="11916">MDAEAHGKGKEGLLLLQAEKDRLENALLHLRRSNTELKEALKEGPDSDFEEAIRENEAVMCDMSKKIEDLRIAIEAGLSESPTPVSVEQPASTEQAPSRDDAESGQWL</sequence>
<dbReference type="PANTHER" id="PTHR40422">
    <property type="entry name" value="TRANSLATION MACHINERY-ASSOCIATED PROTEIN 17"/>
    <property type="match status" value="1"/>
</dbReference>
<dbReference type="EMBL" id="LGRX02009523">
    <property type="protein sequence ID" value="KAK3271631.1"/>
    <property type="molecule type" value="Genomic_DNA"/>
</dbReference>
<reference evidence="3 4" key="1">
    <citation type="journal article" date="2015" name="Genome Biol. Evol.">
        <title>Comparative Genomics of a Bacterivorous Green Alga Reveals Evolutionary Causalities and Consequences of Phago-Mixotrophic Mode of Nutrition.</title>
        <authorList>
            <person name="Burns J.A."/>
            <person name="Paasch A."/>
            <person name="Narechania A."/>
            <person name="Kim E."/>
        </authorList>
    </citation>
    <scope>NUCLEOTIDE SEQUENCE [LARGE SCALE GENOMIC DNA]</scope>
    <source>
        <strain evidence="3 4">PLY_AMNH</strain>
    </source>
</reference>
<dbReference type="PANTHER" id="PTHR40422:SF1">
    <property type="entry name" value="TRANSLATION MACHINERY-ASSOCIATED PROTEIN 17"/>
    <property type="match status" value="1"/>
</dbReference>
<feature type="compositionally biased region" description="Polar residues" evidence="2">
    <location>
        <begin position="80"/>
        <end position="96"/>
    </location>
</feature>
<comment type="caution">
    <text evidence="3">The sequence shown here is derived from an EMBL/GenBank/DDBJ whole genome shotgun (WGS) entry which is preliminary data.</text>
</comment>
<evidence type="ECO:0000256" key="1">
    <source>
        <dbReference type="SAM" id="Coils"/>
    </source>
</evidence>
<name>A0AAE0G4X5_9CHLO</name>
<dbReference type="GO" id="GO:0030674">
    <property type="term" value="F:protein-macromolecule adaptor activity"/>
    <property type="evidence" value="ECO:0007669"/>
    <property type="project" value="TreeGrafter"/>
</dbReference>
<dbReference type="GO" id="GO:0070682">
    <property type="term" value="P:proteasome regulatory particle assembly"/>
    <property type="evidence" value="ECO:0007669"/>
    <property type="project" value="InterPro"/>
</dbReference>
<dbReference type="InterPro" id="IPR038966">
    <property type="entry name" value="TMA17"/>
</dbReference>
<keyword evidence="4" id="KW-1185">Reference proteome</keyword>
<organism evidence="3 4">
    <name type="scientific">Cymbomonas tetramitiformis</name>
    <dbReference type="NCBI Taxonomy" id="36881"/>
    <lineage>
        <taxon>Eukaryota</taxon>
        <taxon>Viridiplantae</taxon>
        <taxon>Chlorophyta</taxon>
        <taxon>Pyramimonadophyceae</taxon>
        <taxon>Pyramimonadales</taxon>
        <taxon>Pyramimonadaceae</taxon>
        <taxon>Cymbomonas</taxon>
    </lineage>
</organism>
<accession>A0AAE0G4X5</accession>
<feature type="region of interest" description="Disordered" evidence="2">
    <location>
        <begin position="78"/>
        <end position="108"/>
    </location>
</feature>
<dbReference type="AlphaFoldDB" id="A0AAE0G4X5"/>
<proteinExistence type="predicted"/>
<evidence type="ECO:0000313" key="4">
    <source>
        <dbReference type="Proteomes" id="UP001190700"/>
    </source>
</evidence>
<dbReference type="Proteomes" id="UP001190700">
    <property type="component" value="Unassembled WGS sequence"/>
</dbReference>
<keyword evidence="1" id="KW-0175">Coiled coil</keyword>
<evidence type="ECO:0000256" key="2">
    <source>
        <dbReference type="SAM" id="MobiDB-lite"/>
    </source>
</evidence>